<keyword evidence="2" id="KW-1185">Reference proteome</keyword>
<sequence length="59" mass="6385">MEDSGAAEWIKVMGQDGVGRDDLREIGDRHGHLVTHIGGGASLREARWTQPTCGNGARR</sequence>
<evidence type="ECO:0000313" key="1">
    <source>
        <dbReference type="EMBL" id="KAF0895688.1"/>
    </source>
</evidence>
<accession>A0A6G1C5F2</accession>
<reference evidence="1 2" key="1">
    <citation type="submission" date="2019-11" db="EMBL/GenBank/DDBJ databases">
        <title>Whole genome sequence of Oryza granulata.</title>
        <authorList>
            <person name="Li W."/>
        </authorList>
    </citation>
    <scope>NUCLEOTIDE SEQUENCE [LARGE SCALE GENOMIC DNA]</scope>
    <source>
        <strain evidence="2">cv. Menghai</strain>
        <tissue evidence="1">Leaf</tissue>
    </source>
</reference>
<proteinExistence type="predicted"/>
<dbReference type="AlphaFoldDB" id="A0A6G1C5F2"/>
<protein>
    <submittedName>
        <fullName evidence="1">Uncharacterized protein</fullName>
    </submittedName>
</protein>
<dbReference type="EMBL" id="SPHZ02000010">
    <property type="protein sequence ID" value="KAF0895688.1"/>
    <property type="molecule type" value="Genomic_DNA"/>
</dbReference>
<organism evidence="1 2">
    <name type="scientific">Oryza meyeriana var. granulata</name>
    <dbReference type="NCBI Taxonomy" id="110450"/>
    <lineage>
        <taxon>Eukaryota</taxon>
        <taxon>Viridiplantae</taxon>
        <taxon>Streptophyta</taxon>
        <taxon>Embryophyta</taxon>
        <taxon>Tracheophyta</taxon>
        <taxon>Spermatophyta</taxon>
        <taxon>Magnoliopsida</taxon>
        <taxon>Liliopsida</taxon>
        <taxon>Poales</taxon>
        <taxon>Poaceae</taxon>
        <taxon>BOP clade</taxon>
        <taxon>Oryzoideae</taxon>
        <taxon>Oryzeae</taxon>
        <taxon>Oryzinae</taxon>
        <taxon>Oryza</taxon>
        <taxon>Oryza meyeriana</taxon>
    </lineage>
</organism>
<evidence type="ECO:0000313" key="2">
    <source>
        <dbReference type="Proteomes" id="UP000479710"/>
    </source>
</evidence>
<name>A0A6G1C5F2_9ORYZ</name>
<dbReference type="Proteomes" id="UP000479710">
    <property type="component" value="Unassembled WGS sequence"/>
</dbReference>
<comment type="caution">
    <text evidence="1">The sequence shown here is derived from an EMBL/GenBank/DDBJ whole genome shotgun (WGS) entry which is preliminary data.</text>
</comment>
<gene>
    <name evidence="1" type="ORF">E2562_014307</name>
</gene>